<evidence type="ECO:0000256" key="4">
    <source>
        <dbReference type="RuleBase" id="RU362118"/>
    </source>
</evidence>
<dbReference type="Proteomes" id="UP000237438">
    <property type="component" value="Unassembled WGS sequence"/>
</dbReference>
<feature type="non-terminal residue" evidence="6">
    <location>
        <position position="437"/>
    </location>
</feature>
<dbReference type="InterPro" id="IPR015422">
    <property type="entry name" value="PyrdxlP-dep_Trfase_small"/>
</dbReference>
<dbReference type="AlphaFoldDB" id="A0A2S4PMA9"/>
<dbReference type="PANTHER" id="PTHR11808:SF35">
    <property type="entry name" value="CYSTATHIONINE GAMMA-SYNTHASE (AFU_ORTHOLOGUE AFUA_7G01590)"/>
    <property type="match status" value="1"/>
</dbReference>
<evidence type="ECO:0000313" key="7">
    <source>
        <dbReference type="Proteomes" id="UP000237438"/>
    </source>
</evidence>
<sequence length="437" mass="48661">MDEISISSFSCSMKTSTEIDSSMEQDSLEEHVSKLSISSKAIHSDDFLNGDQGDVAPPLHVSTTFRYNDNPDSLVSSREHDTQTSPTGTHIYSRISNPNTTRLEVILSKILKGPTLTYSSGLSAFHALLVFLNPKKIAITGGYHGCHGVVEIHQKLTGLKKISLDCDPQELNNGDIVHVETPLNPTGEAIDLKFYAEKAHSRGAFLTVDATFGPPPLQDPFLWGADIVMHSGTKFISGHSDLLCGVLAINPSRNKENWLSKLYQERVYLGNVMGSLEGWLGIRSVRTLELRVVRQSNNALKLVDWFRSALYADKSNTDVANHRSTNVVQQVLSKIEHASLQKEDIKSGWLLQQMPNGFGSVFSITMKEEDFARKLPSKLYLFHHATSLGGVESLIEWRTMSDSKVDTRLLRVSVGIEDWQDLRDDLLQGLQALWKEK</sequence>
<comment type="cofactor">
    <cofactor evidence="1 4">
        <name>pyridoxal 5'-phosphate</name>
        <dbReference type="ChEBI" id="CHEBI:597326"/>
    </cofactor>
</comment>
<evidence type="ECO:0000256" key="3">
    <source>
        <dbReference type="PIRSR" id="PIRSR001434-2"/>
    </source>
</evidence>
<dbReference type="GO" id="GO:0030170">
    <property type="term" value="F:pyridoxal phosphate binding"/>
    <property type="evidence" value="ECO:0007669"/>
    <property type="project" value="InterPro"/>
</dbReference>
<proteinExistence type="inferred from homology"/>
<keyword evidence="2 3" id="KW-0663">Pyridoxal phosphate</keyword>
<feature type="modified residue" description="N6-(pyridoxal phosphate)lysine" evidence="3">
    <location>
        <position position="234"/>
    </location>
</feature>
<dbReference type="FunFam" id="3.90.1150.10:FF:000066">
    <property type="entry name" value="Putative cystathionine beta-lyase"/>
    <property type="match status" value="1"/>
</dbReference>
<dbReference type="InterPro" id="IPR015421">
    <property type="entry name" value="PyrdxlP-dep_Trfase_major"/>
</dbReference>
<name>A0A2S4PMA9_9PEZI</name>
<comment type="caution">
    <text evidence="6">The sequence shown here is derived from an EMBL/GenBank/DDBJ whole genome shotgun (WGS) entry which is preliminary data.</text>
</comment>
<gene>
    <name evidence="6" type="ORF">EPUL_004757</name>
</gene>
<organism evidence="6 7">
    <name type="scientific">Erysiphe pulchra</name>
    <dbReference type="NCBI Taxonomy" id="225359"/>
    <lineage>
        <taxon>Eukaryota</taxon>
        <taxon>Fungi</taxon>
        <taxon>Dikarya</taxon>
        <taxon>Ascomycota</taxon>
        <taxon>Pezizomycotina</taxon>
        <taxon>Leotiomycetes</taxon>
        <taxon>Erysiphales</taxon>
        <taxon>Erysiphaceae</taxon>
        <taxon>Erysiphe</taxon>
    </lineage>
</organism>
<dbReference type="FunFam" id="3.40.640.10:FF:000072">
    <property type="entry name" value="Putative cystathionine beta-lyase"/>
    <property type="match status" value="1"/>
</dbReference>
<dbReference type="Gene3D" id="3.90.1150.10">
    <property type="entry name" value="Aspartate Aminotransferase, domain 1"/>
    <property type="match status" value="1"/>
</dbReference>
<feature type="region of interest" description="Disordered" evidence="5">
    <location>
        <begin position="70"/>
        <end position="92"/>
    </location>
</feature>
<reference evidence="6 7" key="1">
    <citation type="submission" date="2017-10" db="EMBL/GenBank/DDBJ databases">
        <title>Development of genomic resources for the powdery mildew, Erysiphe pulchra.</title>
        <authorList>
            <person name="Wadl P.A."/>
            <person name="Mack B.M."/>
            <person name="Moore G."/>
            <person name="Beltz S.B."/>
        </authorList>
    </citation>
    <scope>NUCLEOTIDE SEQUENCE [LARGE SCALE GENOMIC DNA]</scope>
    <source>
        <strain evidence="6">Cflorida</strain>
    </source>
</reference>
<evidence type="ECO:0000313" key="6">
    <source>
        <dbReference type="EMBL" id="POS83192.1"/>
    </source>
</evidence>
<dbReference type="PANTHER" id="PTHR11808">
    <property type="entry name" value="TRANS-SULFURATION ENZYME FAMILY MEMBER"/>
    <property type="match status" value="1"/>
</dbReference>
<dbReference type="PIRSF" id="PIRSF001434">
    <property type="entry name" value="CGS"/>
    <property type="match status" value="1"/>
</dbReference>
<protein>
    <submittedName>
        <fullName evidence="6">PLP-dependent transferase</fullName>
    </submittedName>
</protein>
<comment type="similarity">
    <text evidence="4">Belongs to the trans-sulfuration enzymes family.</text>
</comment>
<dbReference type="Pfam" id="PF01053">
    <property type="entry name" value="Cys_Met_Meta_PP"/>
    <property type="match status" value="1"/>
</dbReference>
<dbReference type="InterPro" id="IPR000277">
    <property type="entry name" value="Cys/Met-Metab_PyrdxlP-dep_enz"/>
</dbReference>
<feature type="compositionally biased region" description="Polar residues" evidence="5">
    <location>
        <begin position="83"/>
        <end position="92"/>
    </location>
</feature>
<dbReference type="EMBL" id="PEDP01001808">
    <property type="protein sequence ID" value="POS83192.1"/>
    <property type="molecule type" value="Genomic_DNA"/>
</dbReference>
<dbReference type="GO" id="GO:0019346">
    <property type="term" value="P:transsulfuration"/>
    <property type="evidence" value="ECO:0007669"/>
    <property type="project" value="InterPro"/>
</dbReference>
<dbReference type="PROSITE" id="PS00868">
    <property type="entry name" value="CYS_MET_METAB_PP"/>
    <property type="match status" value="1"/>
</dbReference>
<evidence type="ECO:0000256" key="2">
    <source>
        <dbReference type="ARBA" id="ARBA00022898"/>
    </source>
</evidence>
<accession>A0A2S4PMA9</accession>
<dbReference type="InterPro" id="IPR054542">
    <property type="entry name" value="Cys_met_metab_PP"/>
</dbReference>
<evidence type="ECO:0000256" key="5">
    <source>
        <dbReference type="SAM" id="MobiDB-lite"/>
    </source>
</evidence>
<dbReference type="GO" id="GO:0016740">
    <property type="term" value="F:transferase activity"/>
    <property type="evidence" value="ECO:0007669"/>
    <property type="project" value="UniProtKB-KW"/>
</dbReference>
<evidence type="ECO:0000256" key="1">
    <source>
        <dbReference type="ARBA" id="ARBA00001933"/>
    </source>
</evidence>
<dbReference type="InterPro" id="IPR015424">
    <property type="entry name" value="PyrdxlP-dep_Trfase"/>
</dbReference>
<keyword evidence="7" id="KW-1185">Reference proteome</keyword>
<keyword evidence="6" id="KW-0808">Transferase</keyword>
<dbReference type="GO" id="GO:0016846">
    <property type="term" value="F:carbon-sulfur lyase activity"/>
    <property type="evidence" value="ECO:0007669"/>
    <property type="project" value="TreeGrafter"/>
</dbReference>
<dbReference type="GO" id="GO:0005737">
    <property type="term" value="C:cytoplasm"/>
    <property type="evidence" value="ECO:0007669"/>
    <property type="project" value="TreeGrafter"/>
</dbReference>
<dbReference type="OrthoDB" id="3512640at2759"/>
<dbReference type="Gene3D" id="3.40.640.10">
    <property type="entry name" value="Type I PLP-dependent aspartate aminotransferase-like (Major domain)"/>
    <property type="match status" value="1"/>
</dbReference>
<dbReference type="STRING" id="225359.A0A2S4PMA9"/>
<dbReference type="SUPFAM" id="SSF53383">
    <property type="entry name" value="PLP-dependent transferases"/>
    <property type="match status" value="1"/>
</dbReference>